<dbReference type="InterPro" id="IPR036291">
    <property type="entry name" value="NAD(P)-bd_dom_sf"/>
</dbReference>
<evidence type="ECO:0000256" key="10">
    <source>
        <dbReference type="SAM" id="MobiDB-lite"/>
    </source>
</evidence>
<dbReference type="EMBL" id="PNHF01000004">
    <property type="protein sequence ID" value="PMC62982.1"/>
    <property type="molecule type" value="Genomic_DNA"/>
</dbReference>
<dbReference type="Pfam" id="PF05201">
    <property type="entry name" value="GlutR_N"/>
    <property type="match status" value="1"/>
</dbReference>
<dbReference type="InterPro" id="IPR006151">
    <property type="entry name" value="Shikm_DH/Glu-tRNA_Rdtase"/>
</dbReference>
<name>A0A2N6T100_9CORY</name>
<keyword evidence="5 8" id="KW-0560">Oxidoreductase</keyword>
<feature type="site" description="Important for activity" evidence="8">
    <location>
        <position position="177"/>
    </location>
</feature>
<dbReference type="NCBIfam" id="NF000744">
    <property type="entry name" value="PRK00045.1-3"/>
    <property type="match status" value="1"/>
</dbReference>
<dbReference type="InterPro" id="IPR015896">
    <property type="entry name" value="4pyrrol_synth_GluRdtase_dimer"/>
</dbReference>
<evidence type="ECO:0000256" key="5">
    <source>
        <dbReference type="ARBA" id="ARBA00023002"/>
    </source>
</evidence>
<evidence type="ECO:0000256" key="4">
    <source>
        <dbReference type="ARBA" id="ARBA00022857"/>
    </source>
</evidence>
<dbReference type="InterPro" id="IPR018214">
    <property type="entry name" value="GluRdtase_CS"/>
</dbReference>
<proteinExistence type="inferred from homology"/>
<keyword evidence="4 8" id="KW-0521">NADP</keyword>
<evidence type="ECO:0000256" key="6">
    <source>
        <dbReference type="ARBA" id="ARBA00023244"/>
    </source>
</evidence>
<dbReference type="GO" id="GO:0050661">
    <property type="term" value="F:NADP binding"/>
    <property type="evidence" value="ECO:0007669"/>
    <property type="project" value="InterPro"/>
</dbReference>
<feature type="domain" description="Glutamyl-tRNA reductase N-terminal" evidence="13">
    <location>
        <begin position="84"/>
        <end position="234"/>
    </location>
</feature>
<keyword evidence="6 8" id="KW-0627">Porphyrin biosynthesis</keyword>
<feature type="compositionally biased region" description="Basic residues" evidence="10">
    <location>
        <begin position="29"/>
        <end position="38"/>
    </location>
</feature>
<dbReference type="PROSITE" id="PS00747">
    <property type="entry name" value="GLUTR"/>
    <property type="match status" value="1"/>
</dbReference>
<dbReference type="EC" id="1.2.1.70" evidence="3 8"/>
<dbReference type="Gene3D" id="3.30.460.30">
    <property type="entry name" value="Glutamyl-tRNA reductase, N-terminal domain"/>
    <property type="match status" value="1"/>
</dbReference>
<dbReference type="Pfam" id="PF01488">
    <property type="entry name" value="Shikimate_DH"/>
    <property type="match status" value="1"/>
</dbReference>
<dbReference type="InterPro" id="IPR036453">
    <property type="entry name" value="GluRdtase_dimer_dom_sf"/>
</dbReference>
<dbReference type="InterPro" id="IPR015895">
    <property type="entry name" value="4pyrrol_synth_GluRdtase_N"/>
</dbReference>
<dbReference type="FunFam" id="3.30.460.30:FF:000001">
    <property type="entry name" value="Glutamyl-tRNA reductase"/>
    <property type="match status" value="1"/>
</dbReference>
<comment type="subunit">
    <text evidence="8">Homodimer.</text>
</comment>
<dbReference type="GO" id="GO:0008883">
    <property type="term" value="F:glutamyl-tRNA reductase activity"/>
    <property type="evidence" value="ECO:0007669"/>
    <property type="project" value="UniProtKB-UniRule"/>
</dbReference>
<feature type="domain" description="Quinate/shikimate 5-dehydrogenase/glutamyl-tRNA reductase" evidence="12">
    <location>
        <begin position="266"/>
        <end position="390"/>
    </location>
</feature>
<comment type="miscellaneous">
    <text evidence="8">During catalysis, the active site Cys acts as a nucleophile attacking the alpha-carbonyl group of tRNA-bound glutamate with the formation of a thioester intermediate between enzyme and glutamate, and the concomitant release of tRNA(Glu). The thioester intermediate is finally reduced by direct hydride transfer from NADPH, to form the product GSA.</text>
</comment>
<organism evidence="14 15">
    <name type="scientific">Corynebacterium xerosis</name>
    <dbReference type="NCBI Taxonomy" id="1725"/>
    <lineage>
        <taxon>Bacteria</taxon>
        <taxon>Bacillati</taxon>
        <taxon>Actinomycetota</taxon>
        <taxon>Actinomycetes</taxon>
        <taxon>Mycobacteriales</taxon>
        <taxon>Corynebacteriaceae</taxon>
        <taxon>Corynebacterium</taxon>
    </lineage>
</organism>
<sequence>MSPRPGAGPTTPVLSLGHGGSGTRTGVGARRRRPGSRRFHLDPDPRCDGEGRRDPAEIEIRPPIRTPDGGGTDSGGYAVSVLLVGMSHRSAPVSMLERVSVADTDQPKTLARLLSEDAVSEAMLVSTCNRVEYYVAARGFHAGLSAVVREIVDRSGLDVDELTPHLYVRYAEGAAEHMLSVASGLDSMVLGEQQIIGQIRTAYQKADEHGAVGRTLHDLAQRSLHTGKRVHTETGIDEAGVSMVSVAVDEAIRAINPDYQPGDADGLAGRNALILGAGAMSSLAATHLGRAGVSHITVANRTVDRAENLAAHSIEAGIPARAIALDDFREVLADVDILVTATGAMSPVVLADDVRDAGPLAIADLSMPRDVEEGVGELQGIALFDIEHLQMTSTRELGRDDETAARAIVDQELDGYLQAQRALEVAPTVKALRERASEVVSAELLRLEAKTPGLTDRERQEVGRTVRRVVDKLLHVPTVQVKKLSGDPTGTSYAQALQRLFDLPLSTPQALYADTEIPADLMVGNRMGRMSGPADIEGILRPGTGGNRG</sequence>
<feature type="binding site" evidence="8">
    <location>
        <begin position="192"/>
        <end position="194"/>
    </location>
    <ligand>
        <name>substrate</name>
    </ligand>
</feature>
<dbReference type="InterPro" id="IPR000343">
    <property type="entry name" value="4pyrrol_synth_GluRdtase"/>
</dbReference>
<feature type="binding site" evidence="8">
    <location>
        <begin position="276"/>
        <end position="281"/>
    </location>
    <ligand>
        <name>NADP(+)</name>
        <dbReference type="ChEBI" id="CHEBI:58349"/>
    </ligand>
</feature>
<comment type="catalytic activity">
    <reaction evidence="7 8 9">
        <text>(S)-4-amino-5-oxopentanoate + tRNA(Glu) + NADP(+) = L-glutamyl-tRNA(Glu) + NADPH + H(+)</text>
        <dbReference type="Rhea" id="RHEA:12344"/>
        <dbReference type="Rhea" id="RHEA-COMP:9663"/>
        <dbReference type="Rhea" id="RHEA-COMP:9680"/>
        <dbReference type="ChEBI" id="CHEBI:15378"/>
        <dbReference type="ChEBI" id="CHEBI:57501"/>
        <dbReference type="ChEBI" id="CHEBI:57783"/>
        <dbReference type="ChEBI" id="CHEBI:58349"/>
        <dbReference type="ChEBI" id="CHEBI:78442"/>
        <dbReference type="ChEBI" id="CHEBI:78520"/>
        <dbReference type="EC" id="1.2.1.70"/>
    </reaction>
</comment>
<comment type="similarity">
    <text evidence="2 8 9">Belongs to the glutamyl-tRNA reductase family.</text>
</comment>
<dbReference type="AlphaFoldDB" id="A0A2N6T100"/>
<dbReference type="HAMAP" id="MF_00087">
    <property type="entry name" value="Glu_tRNA_reductase"/>
    <property type="match status" value="1"/>
</dbReference>
<feature type="compositionally biased region" description="Basic and acidic residues" evidence="10">
    <location>
        <begin position="39"/>
        <end position="62"/>
    </location>
</feature>
<comment type="caution">
    <text evidence="14">The sequence shown here is derived from an EMBL/GenBank/DDBJ whole genome shotgun (WGS) entry which is preliminary data.</text>
</comment>
<feature type="region of interest" description="Disordered" evidence="10">
    <location>
        <begin position="1"/>
        <end position="73"/>
    </location>
</feature>
<dbReference type="SUPFAM" id="SSF69075">
    <property type="entry name" value="Glutamyl tRNA-reductase dimerization domain"/>
    <property type="match status" value="1"/>
</dbReference>
<dbReference type="PANTHER" id="PTHR43013:SF1">
    <property type="entry name" value="GLUTAMYL-TRNA REDUCTASE"/>
    <property type="match status" value="1"/>
</dbReference>
<reference evidence="14 15" key="1">
    <citation type="submission" date="2017-09" db="EMBL/GenBank/DDBJ databases">
        <title>Bacterial strain isolated from the female urinary microbiota.</title>
        <authorList>
            <person name="Thomas-White K."/>
            <person name="Kumar N."/>
            <person name="Forster S."/>
            <person name="Putonti C."/>
            <person name="Lawley T."/>
            <person name="Wolfe A.J."/>
        </authorList>
    </citation>
    <scope>NUCLEOTIDE SEQUENCE [LARGE SCALE GENOMIC DNA]</scope>
    <source>
        <strain evidence="14 15">UMB0908</strain>
    </source>
</reference>
<feature type="binding site" evidence="8">
    <location>
        <position position="198"/>
    </location>
    <ligand>
        <name>substrate</name>
    </ligand>
</feature>
<dbReference type="STRING" id="1725.WU86_09805"/>
<evidence type="ECO:0000256" key="9">
    <source>
        <dbReference type="RuleBase" id="RU000584"/>
    </source>
</evidence>
<evidence type="ECO:0000313" key="15">
    <source>
        <dbReference type="Proteomes" id="UP000235363"/>
    </source>
</evidence>
<feature type="binding site" evidence="8">
    <location>
        <begin position="127"/>
        <end position="130"/>
    </location>
    <ligand>
        <name>substrate</name>
    </ligand>
</feature>
<evidence type="ECO:0000256" key="7">
    <source>
        <dbReference type="ARBA" id="ARBA00047464"/>
    </source>
</evidence>
<dbReference type="UniPathway" id="UPA00251">
    <property type="reaction ID" value="UER00316"/>
</dbReference>
<evidence type="ECO:0000259" key="11">
    <source>
        <dbReference type="Pfam" id="PF00745"/>
    </source>
</evidence>
<comment type="domain">
    <text evidence="8">Possesses an unusual extended V-shaped dimeric structure with each monomer consisting of three distinct domains arranged along a curved 'spinal' alpha-helix. The N-terminal catalytic domain specifically recognizes the glutamate moiety of the substrate. The second domain is the NADPH-binding domain, and the third C-terminal domain is responsible for dimerization.</text>
</comment>
<evidence type="ECO:0000256" key="2">
    <source>
        <dbReference type="ARBA" id="ARBA00005916"/>
    </source>
</evidence>
<dbReference type="Proteomes" id="UP000235363">
    <property type="component" value="Unassembled WGS sequence"/>
</dbReference>
<evidence type="ECO:0000259" key="13">
    <source>
        <dbReference type="Pfam" id="PF05201"/>
    </source>
</evidence>
<evidence type="ECO:0000256" key="8">
    <source>
        <dbReference type="HAMAP-Rule" id="MF_00087"/>
    </source>
</evidence>
<dbReference type="Pfam" id="PF00745">
    <property type="entry name" value="GlutR_dimer"/>
    <property type="match status" value="1"/>
</dbReference>
<evidence type="ECO:0000259" key="12">
    <source>
        <dbReference type="Pfam" id="PF01488"/>
    </source>
</evidence>
<comment type="pathway">
    <text evidence="1 8 9">Porphyrin-containing compound metabolism; protoporphyrin-IX biosynthesis; 5-aminolevulinate from L-glutamyl-tRNA(Glu): step 1/2.</text>
</comment>
<dbReference type="Gene3D" id="3.40.50.720">
    <property type="entry name" value="NAD(P)-binding Rossmann-like Domain"/>
    <property type="match status" value="1"/>
</dbReference>
<evidence type="ECO:0000313" key="14">
    <source>
        <dbReference type="EMBL" id="PMC62982.1"/>
    </source>
</evidence>
<feature type="domain" description="Tetrapyrrole biosynthesis glutamyl-tRNA reductase dimerisation" evidence="11">
    <location>
        <begin position="405"/>
        <end position="503"/>
    </location>
</feature>
<protein>
    <recommendedName>
        <fullName evidence="3 8">Glutamyl-tRNA reductase</fullName>
        <shortName evidence="8">GluTR</shortName>
        <ecNumber evidence="3 8">1.2.1.70</ecNumber>
    </recommendedName>
</protein>
<dbReference type="CDD" id="cd05213">
    <property type="entry name" value="NAD_bind_Glutamyl_tRNA_reduct"/>
    <property type="match status" value="1"/>
</dbReference>
<evidence type="ECO:0000256" key="3">
    <source>
        <dbReference type="ARBA" id="ARBA00012970"/>
    </source>
</evidence>
<dbReference type="NCBIfam" id="TIGR01035">
    <property type="entry name" value="hemA"/>
    <property type="match status" value="1"/>
</dbReference>
<comment type="function">
    <text evidence="8">Catalyzes the NADPH-dependent reduction of glutamyl-tRNA(Glu) to glutamate 1-semialdehyde (GSA).</text>
</comment>
<evidence type="ECO:0000256" key="1">
    <source>
        <dbReference type="ARBA" id="ARBA00005059"/>
    </source>
</evidence>
<gene>
    <name evidence="8" type="primary">hemA</name>
    <name evidence="14" type="ORF">CJ204_02820</name>
</gene>
<dbReference type="SUPFAM" id="SSF51735">
    <property type="entry name" value="NAD(P)-binding Rossmann-fold domains"/>
    <property type="match status" value="1"/>
</dbReference>
<feature type="active site" description="Nucleophile" evidence="8">
    <location>
        <position position="128"/>
    </location>
</feature>
<dbReference type="InterPro" id="IPR036343">
    <property type="entry name" value="GluRdtase_N_sf"/>
</dbReference>
<accession>A0A2N6T100</accession>
<dbReference type="PANTHER" id="PTHR43013">
    <property type="entry name" value="GLUTAMYL-TRNA REDUCTASE"/>
    <property type="match status" value="1"/>
</dbReference>
<dbReference type="SUPFAM" id="SSF69742">
    <property type="entry name" value="Glutamyl tRNA-reductase catalytic, N-terminal domain"/>
    <property type="match status" value="1"/>
</dbReference>
<feature type="binding site" evidence="8">
    <location>
        <position position="187"/>
    </location>
    <ligand>
        <name>substrate</name>
    </ligand>
</feature>
<dbReference type="GO" id="GO:0019353">
    <property type="term" value="P:protoporphyrinogen IX biosynthetic process from glutamate"/>
    <property type="evidence" value="ECO:0007669"/>
    <property type="project" value="TreeGrafter"/>
</dbReference>